<protein>
    <submittedName>
        <fullName evidence="1">Family S53 non-peptidase</fullName>
    </submittedName>
</protein>
<dbReference type="AlphaFoldDB" id="B1T776"/>
<dbReference type="Gene3D" id="3.40.50.200">
    <property type="entry name" value="Peptidase S8/S53 domain"/>
    <property type="match status" value="1"/>
</dbReference>
<sequence>MQRCFTKIYATPDERPSPPDALWALESSLDVQWAHAIAPNARIVLVEAASSSLDDRKSAIALATTPARPVQASSS</sequence>
<reference evidence="1 2" key="1">
    <citation type="submission" date="2008-03" db="EMBL/GenBank/DDBJ databases">
        <title>Sequencing of the draft genome and assembly of Burkholderia ambifaria MEX-5.</title>
        <authorList>
            <consortium name="US DOE Joint Genome Institute (JGI-PGF)"/>
            <person name="Copeland A."/>
            <person name="Lucas S."/>
            <person name="Lapidus A."/>
            <person name="Glavina del Rio T."/>
            <person name="Dalin E."/>
            <person name="Tice H."/>
            <person name="Bruce D."/>
            <person name="Goodwin L."/>
            <person name="Pitluck S."/>
            <person name="Larimer F."/>
            <person name="Land M.L."/>
            <person name="Hauser L."/>
            <person name="Tiedje J."/>
            <person name="Richardson P."/>
        </authorList>
    </citation>
    <scope>NUCLEOTIDE SEQUENCE [LARGE SCALE GENOMIC DNA]</scope>
    <source>
        <strain evidence="1 2">MEX-5</strain>
    </source>
</reference>
<dbReference type="PATRIC" id="fig|396597.7.peg.4263"/>
<name>B1T776_9BURK</name>
<accession>B1T776</accession>
<comment type="caution">
    <text evidence="1">The sequence shown here is derived from an EMBL/GenBank/DDBJ whole genome shotgun (WGS) entry which is preliminary data.</text>
</comment>
<organism evidence="1 2">
    <name type="scientific">Burkholderia ambifaria MEX-5</name>
    <dbReference type="NCBI Taxonomy" id="396597"/>
    <lineage>
        <taxon>Bacteria</taxon>
        <taxon>Pseudomonadati</taxon>
        <taxon>Pseudomonadota</taxon>
        <taxon>Betaproteobacteria</taxon>
        <taxon>Burkholderiales</taxon>
        <taxon>Burkholderiaceae</taxon>
        <taxon>Burkholderia</taxon>
        <taxon>Burkholderia cepacia complex</taxon>
    </lineage>
</organism>
<gene>
    <name evidence="1" type="ORF">BamMEX5DRAFT_3642</name>
</gene>
<evidence type="ECO:0000313" key="1">
    <source>
        <dbReference type="EMBL" id="EDT40558.1"/>
    </source>
</evidence>
<evidence type="ECO:0000313" key="2">
    <source>
        <dbReference type="Proteomes" id="UP000004814"/>
    </source>
</evidence>
<proteinExistence type="predicted"/>
<dbReference type="Proteomes" id="UP000004814">
    <property type="component" value="Unassembled WGS sequence"/>
</dbReference>
<dbReference type="InterPro" id="IPR036852">
    <property type="entry name" value="Peptidase_S8/S53_dom_sf"/>
</dbReference>
<dbReference type="SUPFAM" id="SSF52743">
    <property type="entry name" value="Subtilisin-like"/>
    <property type="match status" value="1"/>
</dbReference>
<dbReference type="EMBL" id="ABLK01000119">
    <property type="protein sequence ID" value="EDT40558.1"/>
    <property type="molecule type" value="Genomic_DNA"/>
</dbReference>
<dbReference type="GO" id="GO:0004252">
    <property type="term" value="F:serine-type endopeptidase activity"/>
    <property type="evidence" value="ECO:0007669"/>
    <property type="project" value="InterPro"/>
</dbReference>
<dbReference type="GO" id="GO:0006508">
    <property type="term" value="P:proteolysis"/>
    <property type="evidence" value="ECO:0007669"/>
    <property type="project" value="InterPro"/>
</dbReference>